<dbReference type="FunFam" id="2.20.100.10:FF:000007">
    <property type="entry name" value="Thrombospondin 1"/>
    <property type="match status" value="1"/>
</dbReference>
<keyword evidence="10" id="KW-1185">Reference proteome</keyword>
<keyword evidence="2" id="KW-0677">Repeat</keyword>
<feature type="disulfide bond" evidence="5">
    <location>
        <begin position="160"/>
        <end position="170"/>
    </location>
</feature>
<feature type="domain" description="SRCR" evidence="8">
    <location>
        <begin position="95"/>
        <end position="191"/>
    </location>
</feature>
<name>A0A6J8EQS2_MYTCO</name>
<dbReference type="PRINTS" id="PR01705">
    <property type="entry name" value="TSP1REPEAT"/>
</dbReference>
<dbReference type="Gene3D" id="3.10.250.10">
    <property type="entry name" value="SRCR-like domain"/>
    <property type="match status" value="7"/>
</dbReference>
<feature type="transmembrane region" description="Helical" evidence="7">
    <location>
        <begin position="597"/>
        <end position="624"/>
    </location>
</feature>
<feature type="domain" description="SRCR" evidence="8">
    <location>
        <begin position="44"/>
        <end position="88"/>
    </location>
</feature>
<feature type="disulfide bond" evidence="5">
    <location>
        <begin position="57"/>
        <end position="67"/>
    </location>
</feature>
<dbReference type="FunFam" id="2.20.100.10:FF:000002">
    <property type="entry name" value="Unc-5 netrin receptor C"/>
    <property type="match status" value="2"/>
</dbReference>
<dbReference type="PROSITE" id="PS00420">
    <property type="entry name" value="SRCR_1"/>
    <property type="match status" value="2"/>
</dbReference>
<keyword evidence="1" id="KW-0732">Signal</keyword>
<feature type="disulfide bond" evidence="5">
    <location>
        <begin position="370"/>
        <end position="434"/>
    </location>
</feature>
<dbReference type="GO" id="GO:0016020">
    <property type="term" value="C:membrane"/>
    <property type="evidence" value="ECO:0007669"/>
    <property type="project" value="InterPro"/>
</dbReference>
<dbReference type="FunFam" id="3.10.250.10:FF:000032">
    <property type="entry name" value="Si:dkey-14d8.20"/>
    <property type="match status" value="1"/>
</dbReference>
<dbReference type="SMART" id="SM00209">
    <property type="entry name" value="TSP1"/>
    <property type="match status" value="8"/>
</dbReference>
<feature type="domain" description="SRCR" evidence="8">
    <location>
        <begin position="201"/>
        <end position="301"/>
    </location>
</feature>
<evidence type="ECO:0000256" key="2">
    <source>
        <dbReference type="ARBA" id="ARBA00022737"/>
    </source>
</evidence>
<keyword evidence="7" id="KW-0812">Transmembrane</keyword>
<feature type="disulfide bond" evidence="5">
    <location>
        <begin position="226"/>
        <end position="290"/>
    </location>
</feature>
<feature type="transmembrane region" description="Helical" evidence="7">
    <location>
        <begin position="7"/>
        <end position="29"/>
    </location>
</feature>
<dbReference type="PROSITE" id="PS50092">
    <property type="entry name" value="TSP1"/>
    <property type="match status" value="7"/>
</dbReference>
<dbReference type="InterPro" id="IPR001190">
    <property type="entry name" value="SRCR"/>
</dbReference>
<feature type="domain" description="SRCR" evidence="8">
    <location>
        <begin position="882"/>
        <end position="980"/>
    </location>
</feature>
<feature type="disulfide bond" evidence="5">
    <location>
        <begin position="239"/>
        <end position="300"/>
    </location>
</feature>
<dbReference type="EMBL" id="CACVKT020009703">
    <property type="protein sequence ID" value="CAC5422959.1"/>
    <property type="molecule type" value="Genomic_DNA"/>
</dbReference>
<organism evidence="9 10">
    <name type="scientific">Mytilus coruscus</name>
    <name type="common">Sea mussel</name>
    <dbReference type="NCBI Taxonomy" id="42192"/>
    <lineage>
        <taxon>Eukaryota</taxon>
        <taxon>Metazoa</taxon>
        <taxon>Spiralia</taxon>
        <taxon>Lophotrochozoa</taxon>
        <taxon>Mollusca</taxon>
        <taxon>Bivalvia</taxon>
        <taxon>Autobranchia</taxon>
        <taxon>Pteriomorphia</taxon>
        <taxon>Mytilida</taxon>
        <taxon>Mytiloidea</taxon>
        <taxon>Mytilidae</taxon>
        <taxon>Mytilinae</taxon>
        <taxon>Mytilus</taxon>
    </lineage>
</organism>
<feature type="disulfide bond" evidence="5">
    <location>
        <begin position="949"/>
        <end position="959"/>
    </location>
</feature>
<protein>
    <submittedName>
        <fullName evidence="9">Neurotrypsin,Scavenger receptor cysteine-rich type 1 protein M130,Mucin-like protein,Hemicentin-1,Thrombospondin-2,Semaphorin-5A</fullName>
    </submittedName>
</protein>
<dbReference type="FunFam" id="3.10.250.10:FF:000011">
    <property type="entry name" value="Scavenger receptor class A member 5"/>
    <property type="match status" value="1"/>
</dbReference>
<evidence type="ECO:0000259" key="8">
    <source>
        <dbReference type="PROSITE" id="PS50287"/>
    </source>
</evidence>
<dbReference type="InterPro" id="IPR036772">
    <property type="entry name" value="SRCR-like_dom_sf"/>
</dbReference>
<evidence type="ECO:0000256" key="5">
    <source>
        <dbReference type="PROSITE-ProRule" id="PRU00196"/>
    </source>
</evidence>
<evidence type="ECO:0000256" key="6">
    <source>
        <dbReference type="SAM" id="MobiDB-lite"/>
    </source>
</evidence>
<dbReference type="Pfam" id="PF00090">
    <property type="entry name" value="TSP_1"/>
    <property type="match status" value="8"/>
</dbReference>
<keyword evidence="3 5" id="KW-1015">Disulfide bond</keyword>
<dbReference type="SUPFAM" id="SSF56487">
    <property type="entry name" value="SRCR-like"/>
    <property type="match status" value="7"/>
</dbReference>
<feature type="transmembrane region" description="Helical" evidence="7">
    <location>
        <begin position="636"/>
        <end position="659"/>
    </location>
</feature>
<feature type="domain" description="SRCR" evidence="8">
    <location>
        <begin position="670"/>
        <end position="769"/>
    </location>
</feature>
<dbReference type="FunFam" id="2.20.100.10:FF:000001">
    <property type="entry name" value="semaphorin-5A isoform X1"/>
    <property type="match status" value="2"/>
</dbReference>
<evidence type="ECO:0000313" key="10">
    <source>
        <dbReference type="Proteomes" id="UP000507470"/>
    </source>
</evidence>
<evidence type="ECO:0000256" key="1">
    <source>
        <dbReference type="ARBA" id="ARBA00022729"/>
    </source>
</evidence>
<accession>A0A6J8EQS2</accession>
<sequence>MDLFRPLYLHVVIHIKIFCVLSSFLNSFARTNIEGEIRLFYTSGDGTGQIWLDDLACRGTETLLSSCGDNGWATHNCDHDEDVGVWCLDALEGDLRLIGGTDFGRLEIFHSNSWGTICDDGFSWENAIVACRQMKLRSTNAQFYTAGNGEGMIWLDDVVCSKTKAGIDMCSNTGWGISDCSHLEDVGVRCYGSVEIFQGDLRLVGGNTSRDGRLEVYYNNQWGTVCDDQFDVVDARVACRQLRYSTNDVEIYTAGGASSNAKIWMDDLRCTAGNMRLEDCRRNSWTSNDCSHSEDIGIKCFGKCVERRRRCNSPTPSARGSACNGTTIQTQWCNVVSCPGRYYLYSYVGGNTSRDGRLEVYYNNQWGTVCDDQFDVVDARVACRQLRYSTNDVEIYTAGGASSNAKIWMDDLRCTAGNMRLEDCRRNSWTSNDCSHSEDIGIKCFGKCNLCSTSCGYGHQERRRRCNSPTPSARGSACNGTTIQTQWCNVVSCPVDGNWSEWSFWNICSATCNGGIQERTRKCNAPTPSNGGLYCSGTLIESRPCNNIFCESNFLYIPSPMFGGSDCIGLDFHIQICNQDICLGTERAIKDEPSKQFSAGLLGGVAVGCSVVTAVIIFLGLFVIRRLNPNQIDISLTVFNIDIDMWIVFVIITTVLSYFRLVDGQVDGHLRLVDGSHSREGRLEIYHGGRWGSVCNHGFGNPDGRVACGQLGFRCVSDIQIYKEGGYTATIWMHGVACTGFETSLGKCSFSGWGNHDCSSSDNVGIRCYGGCEGDLRLIGGSYYGRLEIYHSGSWGTVCNVGFDHQDALIVCRQLRLRTTTAQYYTAGNGNGTIWLNNVACAGNENKIVSCHNSGWTVDNCGHSKDIGVRCYGSYGNVEGDLRLVGRNSPEEGRLEIYHHSEWGTVCKDYFDTSDALVACRQLGYRTSNPNFYTAGGGSNRIWLDNMKCSGTERRLDACTNQGWGNHNCDHSKDVGIRCLGKYGVDGNWGFWSSSTPCIVGHGLRVRHCNKPIPAFGGSYCTGSAFQYPRCNGVTGNWGMWSAWTQCSSSCDSGYKTRHRLCNNPVPSNNGAYCNDKSFEVLNCSIFECRVDGSWGNWGSWSKCNVICGGGVQKRIRICDNPFPSAGGSDCLGIGEDTLVCSQRNCPVDGDWSEWEVWSKCSSSCGSGIKTRARHCNEPSPAYNGVNCRGNKMDSTSCKTNDCPVDGDWSEWSSWNNCSALCNGGIKERTRTCDAPAPSNGGIYCNGTIIDSRPCNNVHCQGAQLQEKEETSTSFSIAILGGVAAGCIVVTAAIFFLALLVCRRFRCDQAAKRKKNETNNDSNGELRETSRTNNYECIGPSNGISNGVYDTHNITRSGHANTQFNGGNEALYENLKI</sequence>
<dbReference type="InterPro" id="IPR000884">
    <property type="entry name" value="TSP1_rpt"/>
</dbReference>
<feature type="transmembrane region" description="Helical" evidence="7">
    <location>
        <begin position="1275"/>
        <end position="1302"/>
    </location>
</feature>
<keyword evidence="7" id="KW-0472">Membrane</keyword>
<feature type="domain" description="SRCR" evidence="8">
    <location>
        <begin position="776"/>
        <end position="872"/>
    </location>
</feature>
<dbReference type="Pfam" id="PF00530">
    <property type="entry name" value="SRCR"/>
    <property type="match status" value="7"/>
</dbReference>
<feature type="disulfide bond" evidence="5">
    <location>
        <begin position="414"/>
        <end position="424"/>
    </location>
</feature>
<dbReference type="SMART" id="SM00202">
    <property type="entry name" value="SR"/>
    <property type="match status" value="7"/>
</dbReference>
<dbReference type="Gene3D" id="2.20.100.10">
    <property type="entry name" value="Thrombospondin type-1 (TSP1) repeat"/>
    <property type="match status" value="7"/>
</dbReference>
<dbReference type="Proteomes" id="UP000507470">
    <property type="component" value="Unassembled WGS sequence"/>
</dbReference>
<proteinExistence type="predicted"/>
<dbReference type="PROSITE" id="PS50287">
    <property type="entry name" value="SRCR_2"/>
    <property type="match status" value="7"/>
</dbReference>
<evidence type="ECO:0000313" key="9">
    <source>
        <dbReference type="EMBL" id="CAC5422959.1"/>
    </source>
</evidence>
<gene>
    <name evidence="9" type="ORF">MCOR_54970</name>
</gene>
<dbReference type="PANTHER" id="PTHR19331">
    <property type="entry name" value="SCAVENGER RECEPTOR DOMAIN-CONTAINING"/>
    <property type="match status" value="1"/>
</dbReference>
<evidence type="ECO:0000256" key="7">
    <source>
        <dbReference type="SAM" id="Phobius"/>
    </source>
</evidence>
<dbReference type="OrthoDB" id="422749at2759"/>
<evidence type="ECO:0000256" key="3">
    <source>
        <dbReference type="ARBA" id="ARBA00023157"/>
    </source>
</evidence>
<feature type="disulfide bond" evidence="5">
    <location>
        <begin position="738"/>
        <end position="748"/>
    </location>
</feature>
<keyword evidence="4" id="KW-0325">Glycoprotein</keyword>
<dbReference type="SUPFAM" id="SSF82895">
    <property type="entry name" value="TSP-1 type 1 repeat"/>
    <property type="match status" value="7"/>
</dbReference>
<reference evidence="9 10" key="1">
    <citation type="submission" date="2020-06" db="EMBL/GenBank/DDBJ databases">
        <authorList>
            <person name="Li R."/>
            <person name="Bekaert M."/>
        </authorList>
    </citation>
    <scope>NUCLEOTIDE SEQUENCE [LARGE SCALE GENOMIC DNA]</scope>
    <source>
        <strain evidence="10">wild</strain>
    </source>
</reference>
<keyword evidence="9" id="KW-0675">Receptor</keyword>
<keyword evidence="7" id="KW-1133">Transmembrane helix</keyword>
<feature type="disulfide bond" evidence="5">
    <location>
        <begin position="270"/>
        <end position="280"/>
    </location>
</feature>
<dbReference type="PANTHER" id="PTHR19331:SF487">
    <property type="entry name" value="SOLUBLE SCAVENGER RECEPTOR CYSTEINE-RICH DOMAIN-CONTAINING PROTEIN SSC5D"/>
    <property type="match status" value="1"/>
</dbReference>
<feature type="domain" description="SRCR" evidence="8">
    <location>
        <begin position="345"/>
        <end position="445"/>
    </location>
</feature>
<dbReference type="PRINTS" id="PR00258">
    <property type="entry name" value="SPERACTRCPTR"/>
</dbReference>
<evidence type="ECO:0000256" key="4">
    <source>
        <dbReference type="ARBA" id="ARBA00023180"/>
    </source>
</evidence>
<dbReference type="InterPro" id="IPR036383">
    <property type="entry name" value="TSP1_rpt_sf"/>
</dbReference>
<feature type="disulfide bond" evidence="5">
    <location>
        <begin position="841"/>
        <end position="851"/>
    </location>
</feature>
<feature type="region of interest" description="Disordered" evidence="6">
    <location>
        <begin position="1313"/>
        <end position="1334"/>
    </location>
</feature>
<comment type="caution">
    <text evidence="5">Lacks conserved residue(s) required for the propagation of feature annotation.</text>
</comment>
<dbReference type="FunFam" id="3.10.250.10:FF:000001">
    <property type="entry name" value="Lysyl oxidase 4 isoform X1"/>
    <property type="match status" value="4"/>
</dbReference>
<feature type="disulfide bond" evidence="5">
    <location>
        <begin position="383"/>
        <end position="444"/>
    </location>
</feature>